<name>A0A3N2RA09_9RHOB</name>
<dbReference type="PANTHER" id="PTHR47469:SF2">
    <property type="entry name" value="OS06G0597600 PROTEIN"/>
    <property type="match status" value="1"/>
</dbReference>
<dbReference type="EMBL" id="RDRB01000001">
    <property type="protein sequence ID" value="ROU04241.1"/>
    <property type="molecule type" value="Genomic_DNA"/>
</dbReference>
<dbReference type="Gene3D" id="3.50.50.60">
    <property type="entry name" value="FAD/NAD(P)-binding domain"/>
    <property type="match status" value="2"/>
</dbReference>
<dbReference type="InterPro" id="IPR054707">
    <property type="entry name" value="DhpH_subs-bd"/>
</dbReference>
<dbReference type="AlphaFoldDB" id="A0A3N2RA09"/>
<dbReference type="NCBIfam" id="NF005566">
    <property type="entry name" value="PRK07236.1"/>
    <property type="match status" value="1"/>
</dbReference>
<keyword evidence="3" id="KW-1185">Reference proteome</keyword>
<dbReference type="Pfam" id="PF22607">
    <property type="entry name" value="FAD_binding-like"/>
    <property type="match status" value="1"/>
</dbReference>
<dbReference type="SUPFAM" id="SSF51905">
    <property type="entry name" value="FAD/NAD(P)-binding domain"/>
    <property type="match status" value="1"/>
</dbReference>
<protein>
    <submittedName>
        <fullName evidence="2">FAD-dependent oxidoreductase</fullName>
    </submittedName>
</protein>
<feature type="domain" description="2,6-dihydroxypyridine 3-monooxygenase substrate binding" evidence="1">
    <location>
        <begin position="163"/>
        <end position="290"/>
    </location>
</feature>
<proteinExistence type="predicted"/>
<comment type="caution">
    <text evidence="2">The sequence shown here is derived from an EMBL/GenBank/DDBJ whole genome shotgun (WGS) entry which is preliminary data.</text>
</comment>
<sequence length="396" mass="42444">MAARAIIGGGSIGGLFAAAALRRAGWEVDVFERASAELSGRGAGIVTHPALVEALESVGAGTHDLGVAVEERVAFDRQGGRVRAMEFPQIVTSWDRVHRLLRPLVPEGRYHLGRVIAGYEETGGSVIVRFEDGSREEADLVVGADGFRSAVRGQFQPAVAPTYAGYVVWRALAAEAELSEEVRASVFPAFGFFAPAGTQIIGYPIAGPENDLRPGNRRYNFVWYSPADAGKLDAMLTDATGHRHRVTIPPPLIRNEVLAQMREEAEAWLPLPFVEILEVSERPFFTPIYDHCVEVMGAGRVALAGDAACVARPHMGMGVTKAACDALALARHLGDGGDVAAGLAGYSAERVPASRLAHERARELGSYIFGSPRETNPDGRANPRLEEIMRTTAVAI</sequence>
<dbReference type="OrthoDB" id="4230779at2"/>
<accession>A0A3N2RA09</accession>
<evidence type="ECO:0000313" key="2">
    <source>
        <dbReference type="EMBL" id="ROU04241.1"/>
    </source>
</evidence>
<evidence type="ECO:0000313" key="3">
    <source>
        <dbReference type="Proteomes" id="UP000268016"/>
    </source>
</evidence>
<dbReference type="InterPro" id="IPR036188">
    <property type="entry name" value="FAD/NAD-bd_sf"/>
</dbReference>
<dbReference type="SUPFAM" id="SSF54373">
    <property type="entry name" value="FAD-linked reductases, C-terminal domain"/>
    <property type="match status" value="1"/>
</dbReference>
<dbReference type="InterPro" id="IPR053212">
    <property type="entry name" value="DHP_3-monooxygenase"/>
</dbReference>
<gene>
    <name evidence="2" type="ORF">EAT49_02295</name>
</gene>
<organism evidence="2 3">
    <name type="scientific">Histidinibacterium lentulum</name>
    <dbReference type="NCBI Taxonomy" id="2480588"/>
    <lineage>
        <taxon>Bacteria</taxon>
        <taxon>Pseudomonadati</taxon>
        <taxon>Pseudomonadota</taxon>
        <taxon>Alphaproteobacteria</taxon>
        <taxon>Rhodobacterales</taxon>
        <taxon>Paracoccaceae</taxon>
        <taxon>Histidinibacterium</taxon>
    </lineage>
</organism>
<dbReference type="Proteomes" id="UP000268016">
    <property type="component" value="Unassembled WGS sequence"/>
</dbReference>
<dbReference type="PRINTS" id="PR00420">
    <property type="entry name" value="RNGMNOXGNASE"/>
</dbReference>
<dbReference type="PANTHER" id="PTHR47469">
    <property type="entry name" value="MONOOXYGENASE-LIKE"/>
    <property type="match status" value="1"/>
</dbReference>
<reference evidence="2 3" key="1">
    <citation type="submission" date="2018-10" db="EMBL/GenBank/DDBJ databases">
        <title>Histidinibacterium lentulum gen. nov., sp. nov., a marine bacterium from the culture broth of Picochlorum sp. 122.</title>
        <authorList>
            <person name="Wang G."/>
        </authorList>
    </citation>
    <scope>NUCLEOTIDE SEQUENCE [LARGE SCALE GENOMIC DNA]</scope>
    <source>
        <strain evidence="2 3">B17</strain>
    </source>
</reference>
<dbReference type="RefSeq" id="WP_123640647.1">
    <property type="nucleotide sequence ID" value="NZ_ML119081.1"/>
</dbReference>
<evidence type="ECO:0000259" key="1">
    <source>
        <dbReference type="Pfam" id="PF22607"/>
    </source>
</evidence>